<dbReference type="PROSITE" id="PS50238">
    <property type="entry name" value="RHOGAP"/>
    <property type="match status" value="1"/>
</dbReference>
<evidence type="ECO:0000313" key="4">
    <source>
        <dbReference type="Proteomes" id="UP000710432"/>
    </source>
</evidence>
<name>A0A8J6GGV4_MICOH</name>
<dbReference type="GO" id="GO:0030833">
    <property type="term" value="P:regulation of actin filament polymerization"/>
    <property type="evidence" value="ECO:0007669"/>
    <property type="project" value="TreeGrafter"/>
</dbReference>
<comment type="caution">
    <text evidence="3">The sequence shown here is derived from an EMBL/GenBank/DDBJ whole genome shotgun (WGS) entry which is preliminary data.</text>
</comment>
<dbReference type="PANTHER" id="PTHR14963">
    <property type="entry name" value="RHO GTPASE ACTIVATING PROTEIN 18,19-RELATED"/>
    <property type="match status" value="1"/>
</dbReference>
<dbReference type="GO" id="GO:0005096">
    <property type="term" value="F:GTPase activator activity"/>
    <property type="evidence" value="ECO:0007669"/>
    <property type="project" value="UniProtKB-KW"/>
</dbReference>
<dbReference type="Pfam" id="PF00620">
    <property type="entry name" value="RhoGAP"/>
    <property type="match status" value="1"/>
</dbReference>
<reference evidence="3" key="1">
    <citation type="submission" date="2020-03" db="EMBL/GenBank/DDBJ databases">
        <title>Studies in the Genomics of Life Span.</title>
        <authorList>
            <person name="Glass D."/>
        </authorList>
    </citation>
    <scope>NUCLEOTIDE SEQUENCE</scope>
    <source>
        <strain evidence="3">LTLLF</strain>
        <tissue evidence="3">Muscle</tissue>
    </source>
</reference>
<dbReference type="EMBL" id="JAATJU010022466">
    <property type="protein sequence ID" value="KAH0510590.1"/>
    <property type="molecule type" value="Genomic_DNA"/>
</dbReference>
<accession>A0A8J6GGV4</accession>
<sequence>PHIKVQFQALHLMVMALPDANRDTAQALMTFFNKVIANESKNRMSLWNISTVMAPNLFFSRSKHSDYEELLLANTAAHIIRLMLRYQKILWKSDVPEGVIRVHAPLLSKVSMAIQLNSQTKAKDILAKFQYENR</sequence>
<feature type="domain" description="Rho-GAP" evidence="2">
    <location>
        <begin position="1"/>
        <end position="91"/>
    </location>
</feature>
<proteinExistence type="predicted"/>
<feature type="non-terminal residue" evidence="3">
    <location>
        <position position="1"/>
    </location>
</feature>
<dbReference type="PANTHER" id="PTHR14963:SF5">
    <property type="entry name" value="RHO GTPASE-ACTIVATING PROTEIN 28"/>
    <property type="match status" value="1"/>
</dbReference>
<dbReference type="Pfam" id="PF25442">
    <property type="entry name" value="Ubiquitin_RHG40_C"/>
    <property type="match status" value="1"/>
</dbReference>
<dbReference type="AlphaFoldDB" id="A0A8J6GGV4"/>
<keyword evidence="1" id="KW-0343">GTPase activation</keyword>
<dbReference type="GO" id="GO:0005737">
    <property type="term" value="C:cytoplasm"/>
    <property type="evidence" value="ECO:0007669"/>
    <property type="project" value="TreeGrafter"/>
</dbReference>
<evidence type="ECO:0000259" key="2">
    <source>
        <dbReference type="PROSITE" id="PS50238"/>
    </source>
</evidence>
<dbReference type="InterPro" id="IPR057323">
    <property type="entry name" value="RHG40/28/18_ubiquitin"/>
</dbReference>
<dbReference type="InterPro" id="IPR008936">
    <property type="entry name" value="Rho_GTPase_activation_prot"/>
</dbReference>
<dbReference type="InterPro" id="IPR000198">
    <property type="entry name" value="RhoGAP_dom"/>
</dbReference>
<organism evidence="3 4">
    <name type="scientific">Microtus ochrogaster</name>
    <name type="common">Prairie vole</name>
    <dbReference type="NCBI Taxonomy" id="79684"/>
    <lineage>
        <taxon>Eukaryota</taxon>
        <taxon>Metazoa</taxon>
        <taxon>Chordata</taxon>
        <taxon>Craniata</taxon>
        <taxon>Vertebrata</taxon>
        <taxon>Euteleostomi</taxon>
        <taxon>Mammalia</taxon>
        <taxon>Eutheria</taxon>
        <taxon>Euarchontoglires</taxon>
        <taxon>Glires</taxon>
        <taxon>Rodentia</taxon>
        <taxon>Myomorpha</taxon>
        <taxon>Muroidea</taxon>
        <taxon>Cricetidae</taxon>
        <taxon>Arvicolinae</taxon>
        <taxon>Microtus</taxon>
    </lineage>
</organism>
<evidence type="ECO:0000313" key="3">
    <source>
        <dbReference type="EMBL" id="KAH0510590.1"/>
    </source>
</evidence>
<dbReference type="GO" id="GO:0007165">
    <property type="term" value="P:signal transduction"/>
    <property type="evidence" value="ECO:0007669"/>
    <property type="project" value="InterPro"/>
</dbReference>
<dbReference type="GO" id="GO:0051056">
    <property type="term" value="P:regulation of small GTPase mediated signal transduction"/>
    <property type="evidence" value="ECO:0007669"/>
    <property type="project" value="TreeGrafter"/>
</dbReference>
<gene>
    <name evidence="3" type="ORF">LTLLF_154480</name>
</gene>
<evidence type="ECO:0000256" key="1">
    <source>
        <dbReference type="ARBA" id="ARBA00022468"/>
    </source>
</evidence>
<dbReference type="Gene3D" id="1.10.555.10">
    <property type="entry name" value="Rho GTPase activation protein"/>
    <property type="match status" value="1"/>
</dbReference>
<protein>
    <submittedName>
        <fullName evidence="3">Rho GTPase-activating protein 28</fullName>
    </submittedName>
</protein>
<dbReference type="GO" id="GO:0051497">
    <property type="term" value="P:negative regulation of stress fiber assembly"/>
    <property type="evidence" value="ECO:0007669"/>
    <property type="project" value="TreeGrafter"/>
</dbReference>
<dbReference type="Proteomes" id="UP000710432">
    <property type="component" value="Unassembled WGS sequence"/>
</dbReference>
<dbReference type="SUPFAM" id="SSF48350">
    <property type="entry name" value="GTPase activation domain, GAP"/>
    <property type="match status" value="1"/>
</dbReference>